<name>A0A0X3BN54_9EURY</name>
<dbReference type="Proteomes" id="UP000069850">
    <property type="component" value="Chromosome 1"/>
</dbReference>
<sequence>MLLREFSAQGVIEPHAKARRREGREGKLQVPGQIFACFAASRELSAQGVSGPHAKTRRTRRGVAYIDYQNSRSPACFA</sequence>
<proteinExistence type="predicted"/>
<dbReference type="EMBL" id="LT158599">
    <property type="protein sequence ID" value="CVK33622.1"/>
    <property type="molecule type" value="Genomic_DNA"/>
</dbReference>
<protein>
    <submittedName>
        <fullName evidence="1">Uncharacterized protein</fullName>
    </submittedName>
</protein>
<dbReference type="AlphaFoldDB" id="A0A0X3BN54"/>
<evidence type="ECO:0000313" key="1">
    <source>
        <dbReference type="EMBL" id="CVK33622.1"/>
    </source>
</evidence>
<accession>A0A0X3BN54</accession>
<dbReference type="KEGG" id="mema:MMAB1_2409"/>
<evidence type="ECO:0000313" key="2">
    <source>
        <dbReference type="Proteomes" id="UP000069850"/>
    </source>
</evidence>
<reference evidence="1 2" key="1">
    <citation type="submission" date="2016-01" db="EMBL/GenBank/DDBJ databases">
        <authorList>
            <person name="Manzoor S."/>
        </authorList>
    </citation>
    <scope>NUCLEOTIDE SEQUENCE [LARGE SCALE GENOMIC DNA]</scope>
    <source>
        <strain evidence="1">Methanoculleus sp MAB1</strain>
    </source>
</reference>
<organism evidence="1 2">
    <name type="scientific">Methanoculleus bourgensis</name>
    <dbReference type="NCBI Taxonomy" id="83986"/>
    <lineage>
        <taxon>Archaea</taxon>
        <taxon>Methanobacteriati</taxon>
        <taxon>Methanobacteriota</taxon>
        <taxon>Stenosarchaea group</taxon>
        <taxon>Methanomicrobia</taxon>
        <taxon>Methanomicrobiales</taxon>
        <taxon>Methanomicrobiaceae</taxon>
        <taxon>Methanoculleus</taxon>
    </lineage>
</organism>
<gene>
    <name evidence="1" type="ORF">MMAB1_2409</name>
</gene>